<keyword evidence="3" id="KW-0472">Membrane</keyword>
<protein>
    <recommendedName>
        <fullName evidence="4">EGF-like domain-containing protein</fullName>
    </recommendedName>
</protein>
<feature type="region of interest" description="Disordered" evidence="2">
    <location>
        <begin position="1"/>
        <end position="187"/>
    </location>
</feature>
<feature type="compositionally biased region" description="Pro residues" evidence="2">
    <location>
        <begin position="49"/>
        <end position="78"/>
    </location>
</feature>
<dbReference type="PROSITE" id="PS00022">
    <property type="entry name" value="EGF_1"/>
    <property type="match status" value="1"/>
</dbReference>
<dbReference type="OrthoDB" id="283575at2759"/>
<dbReference type="InterPro" id="IPR000742">
    <property type="entry name" value="EGF"/>
</dbReference>
<feature type="compositionally biased region" description="Polar residues" evidence="2">
    <location>
        <begin position="98"/>
        <end position="114"/>
    </location>
</feature>
<reference evidence="5 6" key="1">
    <citation type="submission" date="2018-06" db="EMBL/GenBank/DDBJ databases">
        <title>Complete Genomes of Monosporascus.</title>
        <authorList>
            <person name="Robinson A.J."/>
            <person name="Natvig D.O."/>
        </authorList>
    </citation>
    <scope>NUCLEOTIDE SEQUENCE [LARGE SCALE GENOMIC DNA]</scope>
    <source>
        <strain evidence="5 6">CBS 110550</strain>
    </source>
</reference>
<feature type="compositionally biased region" description="Low complexity" evidence="2">
    <location>
        <begin position="277"/>
        <end position="286"/>
    </location>
</feature>
<dbReference type="PROSITE" id="PS01186">
    <property type="entry name" value="EGF_2"/>
    <property type="match status" value="1"/>
</dbReference>
<evidence type="ECO:0000313" key="5">
    <source>
        <dbReference type="EMBL" id="RYP11316.1"/>
    </source>
</evidence>
<dbReference type="Proteomes" id="UP000293360">
    <property type="component" value="Unassembled WGS sequence"/>
</dbReference>
<dbReference type="STRING" id="155417.A0A4Q4TUT4"/>
<dbReference type="PROSITE" id="PS50026">
    <property type="entry name" value="EGF_3"/>
    <property type="match status" value="1"/>
</dbReference>
<comment type="caution">
    <text evidence="5">The sequence shown here is derived from an EMBL/GenBank/DDBJ whole genome shotgun (WGS) entry which is preliminary data.</text>
</comment>
<feature type="region of interest" description="Disordered" evidence="2">
    <location>
        <begin position="693"/>
        <end position="736"/>
    </location>
</feature>
<dbReference type="PANTHER" id="PTHR17178">
    <property type="entry name" value="SECRETORY GRANULE PROTEOGLYCAN CORE PROTEIN"/>
    <property type="match status" value="1"/>
</dbReference>
<feature type="region of interest" description="Disordered" evidence="2">
    <location>
        <begin position="412"/>
        <end position="455"/>
    </location>
</feature>
<sequence length="822" mass="86613">MPQRPVEDFDAGGPRFPRPQAPAGIQTRDGQSAVPISRPTQVPQWPLAGPIPPPPAESEPYRPPPGRSQPPQRPPRPSHVPSILDGSRVQDPTPMFLSRQNSRGSELSAAETQRSSSSRPSTLSSVGSIPDFPLPADAPTGPPRRSVNLGPPPSSRRGDSSFYSTASFVSPIPEESPRTRSYASCASSAAIPENYGEISPALSSNNGAYYDDTIAEESVYSDDADESRLVRSASIGKRGKPSLVVTRNSDRLDPSPETVPKPAQDGAFREGTAYVEGSSSSSGNSSKRNIGGAVTADTMLSAFQAASATDPSSVRNATPSPKPFRLSALRRPPRLDIDAVRDAEARGSLTSLPDLIRRATRLASIMEKGRRPTSRFGELDFPEAMYGNGGDRNTFDREKYQSGLSDMLAAFPPPATGSRQADRQSGNSWPLPFARRSYRGPDQAGNQPAEGGEQKQKRRCCGMPLWVAIALLFILLCIIAAAIILPLFFLVINKPADNGAAQPSTEECGGQVTCANGGTIVVNQGQCSCICSFGFTGSDCTIPSAQGCTTTSIDTPDSTVANVTVGRAVPRLLEDAQANFSIPLSAMTILAKFNSGNLSCNTQNALVTFDGQALQVEDATFEIEDESLDVTLLQADGAPSKTVLPETDATLMIADPAVTDGVSSVVSTYTSAPTFDSSVSSILDTTLSPRGHYKVSQYPTAGVPSPTTTTSSSATTTPQPTPTSSSAMTTPQPTPTFTVDGEVLDFARVAVLYIFQEETLNDATAAQTSLDRFFSEAYSDNASPGVIAEQAANVSIGGDNTIDLVNLFLDLGGDRIGGGPSS</sequence>
<feature type="disulfide bond" evidence="1">
    <location>
        <begin position="531"/>
        <end position="540"/>
    </location>
</feature>
<evidence type="ECO:0000313" key="6">
    <source>
        <dbReference type="Proteomes" id="UP000293360"/>
    </source>
</evidence>
<keyword evidence="3" id="KW-1133">Transmembrane helix</keyword>
<dbReference type="EMBL" id="QJNU01000003">
    <property type="protein sequence ID" value="RYP11316.1"/>
    <property type="molecule type" value="Genomic_DNA"/>
</dbReference>
<feature type="domain" description="EGF-like" evidence="4">
    <location>
        <begin position="504"/>
        <end position="541"/>
    </location>
</feature>
<keyword evidence="3" id="KW-0812">Transmembrane</keyword>
<feature type="region of interest" description="Disordered" evidence="2">
    <location>
        <begin position="217"/>
        <end position="291"/>
    </location>
</feature>
<dbReference type="AlphaFoldDB" id="A0A4Q4TUT4"/>
<evidence type="ECO:0000259" key="4">
    <source>
        <dbReference type="PROSITE" id="PS50026"/>
    </source>
</evidence>
<feature type="compositionally biased region" description="Low complexity" evidence="2">
    <location>
        <begin position="115"/>
        <end position="128"/>
    </location>
</feature>
<keyword evidence="1" id="KW-0245">EGF-like domain</keyword>
<keyword evidence="6" id="KW-1185">Reference proteome</keyword>
<organism evidence="5 6">
    <name type="scientific">Monosporascus ibericus</name>
    <dbReference type="NCBI Taxonomy" id="155417"/>
    <lineage>
        <taxon>Eukaryota</taxon>
        <taxon>Fungi</taxon>
        <taxon>Dikarya</taxon>
        <taxon>Ascomycota</taxon>
        <taxon>Pezizomycotina</taxon>
        <taxon>Sordariomycetes</taxon>
        <taxon>Xylariomycetidae</taxon>
        <taxon>Xylariales</taxon>
        <taxon>Xylariales incertae sedis</taxon>
        <taxon>Monosporascus</taxon>
    </lineage>
</organism>
<accession>A0A4Q4TUT4</accession>
<evidence type="ECO:0000256" key="2">
    <source>
        <dbReference type="SAM" id="MobiDB-lite"/>
    </source>
</evidence>
<dbReference type="PANTHER" id="PTHR17178:SF0">
    <property type="entry name" value="SERGLYCIN"/>
    <property type="match status" value="1"/>
</dbReference>
<feature type="compositionally biased region" description="Low complexity" evidence="2">
    <location>
        <begin position="704"/>
        <end position="731"/>
    </location>
</feature>
<evidence type="ECO:0000256" key="3">
    <source>
        <dbReference type="SAM" id="Phobius"/>
    </source>
</evidence>
<comment type="caution">
    <text evidence="1">Lacks conserved residue(s) required for the propagation of feature annotation.</text>
</comment>
<feature type="region of interest" description="Disordered" evidence="2">
    <location>
        <begin position="305"/>
        <end position="330"/>
    </location>
</feature>
<feature type="compositionally biased region" description="Polar residues" evidence="2">
    <location>
        <begin position="305"/>
        <end position="319"/>
    </location>
</feature>
<feature type="compositionally biased region" description="Polar residues" evidence="2">
    <location>
        <begin position="417"/>
        <end position="428"/>
    </location>
</feature>
<proteinExistence type="predicted"/>
<feature type="transmembrane region" description="Helical" evidence="3">
    <location>
        <begin position="465"/>
        <end position="492"/>
    </location>
</feature>
<dbReference type="CDD" id="cd00054">
    <property type="entry name" value="EGF_CA"/>
    <property type="match status" value="1"/>
</dbReference>
<gene>
    <name evidence="5" type="ORF">DL764_000134</name>
</gene>
<evidence type="ECO:0000256" key="1">
    <source>
        <dbReference type="PROSITE-ProRule" id="PRU00076"/>
    </source>
</evidence>
<name>A0A4Q4TUT4_9PEZI</name>
<keyword evidence="1" id="KW-1015">Disulfide bond</keyword>